<dbReference type="Proteomes" id="UP000093343">
    <property type="component" value="Unassembled WGS sequence"/>
</dbReference>
<comment type="caution">
    <text evidence="1">The sequence shown here is derived from an EMBL/GenBank/DDBJ whole genome shotgun (WGS) entry which is preliminary data.</text>
</comment>
<organism evidence="1 2">
    <name type="scientific">Flavobacterium piscis</name>
    <dbReference type="NCBI Taxonomy" id="1114874"/>
    <lineage>
        <taxon>Bacteria</taxon>
        <taxon>Pseudomonadati</taxon>
        <taxon>Bacteroidota</taxon>
        <taxon>Flavobacteriia</taxon>
        <taxon>Flavobacteriales</taxon>
        <taxon>Flavobacteriaceae</taxon>
        <taxon>Flavobacterium</taxon>
    </lineage>
</organism>
<sequence>MTSEFITGTLNKKVDGLETSYEAGSKPSFIFSDGKSDNVAEHNLSSTNRITIYEKNAKTIYRLVSSLFHEYRHAYQVMTNFYSRGERIYGPLGPEGTYSKLRSLIEWDAYNYQINVGGEVDGFIFGQRDLMKKYFEGK</sequence>
<protein>
    <recommendedName>
        <fullName evidence="3">Tox-MPTase3 domain-containing protein</fullName>
    </recommendedName>
</protein>
<evidence type="ECO:0000313" key="2">
    <source>
        <dbReference type="Proteomes" id="UP000093343"/>
    </source>
</evidence>
<dbReference type="EMBL" id="LVEN01000046">
    <property type="protein sequence ID" value="OCB69711.1"/>
    <property type="molecule type" value="Genomic_DNA"/>
</dbReference>
<evidence type="ECO:0000313" key="1">
    <source>
        <dbReference type="EMBL" id="OCB69711.1"/>
    </source>
</evidence>
<keyword evidence="2" id="KW-1185">Reference proteome</keyword>
<gene>
    <name evidence="1" type="ORF">FLP_23850</name>
</gene>
<name>A0ABX2XD82_9FLAO</name>
<accession>A0ABX2XD82</accession>
<reference evidence="2" key="1">
    <citation type="submission" date="2016-03" db="EMBL/GenBank/DDBJ databases">
        <title>Draft genome sequence of Paenibacillus glacialis DSM 22343.</title>
        <authorList>
            <person name="Shin S.-K."/>
            <person name="Yi H."/>
        </authorList>
    </citation>
    <scope>NUCLEOTIDE SEQUENCE [LARGE SCALE GENOMIC DNA]</scope>
    <source>
        <strain evidence="2">CCUG 60099</strain>
    </source>
</reference>
<evidence type="ECO:0008006" key="3">
    <source>
        <dbReference type="Google" id="ProtNLM"/>
    </source>
</evidence>
<proteinExistence type="predicted"/>
<dbReference type="RefSeq" id="WP_065451974.1">
    <property type="nucleotide sequence ID" value="NZ_LVEN01000046.1"/>
</dbReference>